<dbReference type="Pfam" id="PF00646">
    <property type="entry name" value="F-box"/>
    <property type="match status" value="1"/>
</dbReference>
<dbReference type="SUPFAM" id="SSF81383">
    <property type="entry name" value="F-box domain"/>
    <property type="match status" value="1"/>
</dbReference>
<protein>
    <submittedName>
        <fullName evidence="3">Uncharacterized protein</fullName>
    </submittedName>
</protein>
<organism evidence="3 4">
    <name type="scientific">Phaseolus angularis</name>
    <name type="common">Azuki bean</name>
    <name type="synonym">Vigna angularis</name>
    <dbReference type="NCBI Taxonomy" id="3914"/>
    <lineage>
        <taxon>Eukaryota</taxon>
        <taxon>Viridiplantae</taxon>
        <taxon>Streptophyta</taxon>
        <taxon>Embryophyta</taxon>
        <taxon>Tracheophyta</taxon>
        <taxon>Spermatophyta</taxon>
        <taxon>Magnoliopsida</taxon>
        <taxon>eudicotyledons</taxon>
        <taxon>Gunneridae</taxon>
        <taxon>Pentapetalae</taxon>
        <taxon>rosids</taxon>
        <taxon>fabids</taxon>
        <taxon>Fabales</taxon>
        <taxon>Fabaceae</taxon>
        <taxon>Papilionoideae</taxon>
        <taxon>50 kb inversion clade</taxon>
        <taxon>NPAAA clade</taxon>
        <taxon>indigoferoid/millettioid clade</taxon>
        <taxon>Phaseoleae</taxon>
        <taxon>Vigna</taxon>
    </lineage>
</organism>
<dbReference type="KEGG" id="var:108341272"/>
<dbReference type="Gene3D" id="3.80.10.10">
    <property type="entry name" value="Ribonuclease Inhibitor"/>
    <property type="match status" value="1"/>
</dbReference>
<feature type="domain" description="F-box/LRR-repeat protein 15-like leucin rich repeat" evidence="2">
    <location>
        <begin position="244"/>
        <end position="424"/>
    </location>
</feature>
<dbReference type="SMART" id="SM00367">
    <property type="entry name" value="LRR_CC"/>
    <property type="match status" value="6"/>
</dbReference>
<sequence length="453" mass="50154">MGFNGMDYPSKKAKRLPTSIDDLADDCLASVFRLLGTVDRNSCSLVCRRWLKVDGHNRHSLSLTAESHLSDFIPSLFLRFNTVTEVSLRYFGYEDETIGAETLIRISQLCPNLTRLQVQASCFLTDQDLQLLARNCKALKKLQLRSNFLGGGGMNAFMDHCKALEDLSLDGFRGTENASSVALPKLKLKAISLKDTVLFYPFLGAKNLRVLKLVRCHGDLNTLFHVLTNEVTGIVELHLVMLEISDIGLEAIAKCSNLEVLHLTRTPKCTDKGLVAVAKGCNRSLRKLRVGWDMEEIGSRGLMGVAEYCVNVEQLVLIGVNLSKECLEMLVSNCKGLKQLAVCGSETVGDSEMKCMAAKCGALREVYMEGCPISDEGVSALMLGGGCAKLEIVKVWKCERVTDRDDQHVRCGHRTVRLCCSHRDLHIPSPIIPDPFEEVTQTQLSFIHSCFHA</sequence>
<dbReference type="OMA" id="KVAIFRI"/>
<proteinExistence type="predicted"/>
<dbReference type="EMBL" id="CM003379">
    <property type="protein sequence ID" value="KOM51482.1"/>
    <property type="molecule type" value="Genomic_DNA"/>
</dbReference>
<dbReference type="FunFam" id="1.20.1280.50:FF:000023">
    <property type="entry name" value="F-box/LRR-repeat protein 4"/>
    <property type="match status" value="1"/>
</dbReference>
<dbReference type="AlphaFoldDB" id="A0A0L9V9C8"/>
<dbReference type="InterPro" id="IPR006553">
    <property type="entry name" value="Leu-rich_rpt_Cys-con_subtyp"/>
</dbReference>
<dbReference type="STRING" id="3914.A0A0L9V9C8"/>
<dbReference type="GO" id="GO:0019005">
    <property type="term" value="C:SCF ubiquitin ligase complex"/>
    <property type="evidence" value="ECO:0007669"/>
    <property type="project" value="TreeGrafter"/>
</dbReference>
<dbReference type="InterPro" id="IPR032675">
    <property type="entry name" value="LRR_dom_sf"/>
</dbReference>
<dbReference type="Gene3D" id="1.20.1280.50">
    <property type="match status" value="1"/>
</dbReference>
<reference evidence="4" key="1">
    <citation type="journal article" date="2015" name="Proc. Natl. Acad. Sci. U.S.A.">
        <title>Genome sequencing of adzuki bean (Vigna angularis) provides insight into high starch and low fat accumulation and domestication.</title>
        <authorList>
            <person name="Yang K."/>
            <person name="Tian Z."/>
            <person name="Chen C."/>
            <person name="Luo L."/>
            <person name="Zhao B."/>
            <person name="Wang Z."/>
            <person name="Yu L."/>
            <person name="Li Y."/>
            <person name="Sun Y."/>
            <person name="Li W."/>
            <person name="Chen Y."/>
            <person name="Li Y."/>
            <person name="Zhang Y."/>
            <person name="Ai D."/>
            <person name="Zhao J."/>
            <person name="Shang C."/>
            <person name="Ma Y."/>
            <person name="Wu B."/>
            <person name="Wang M."/>
            <person name="Gao L."/>
            <person name="Sun D."/>
            <person name="Zhang P."/>
            <person name="Guo F."/>
            <person name="Wang W."/>
            <person name="Li Y."/>
            <person name="Wang J."/>
            <person name="Varshney R.K."/>
            <person name="Wang J."/>
            <person name="Ling H.Q."/>
            <person name="Wan P."/>
        </authorList>
    </citation>
    <scope>NUCLEOTIDE SEQUENCE</scope>
    <source>
        <strain evidence="4">cv. Jingnong 6</strain>
    </source>
</reference>
<evidence type="ECO:0000259" key="1">
    <source>
        <dbReference type="Pfam" id="PF00646"/>
    </source>
</evidence>
<dbReference type="PANTHER" id="PTHR13318:SF92">
    <property type="entry name" value="F-BOX_LRR-REPEAT PROTEIN 8-RELATED"/>
    <property type="match status" value="1"/>
</dbReference>
<dbReference type="Pfam" id="PF25372">
    <property type="entry name" value="DUF7885"/>
    <property type="match status" value="1"/>
</dbReference>
<dbReference type="InterPro" id="IPR036047">
    <property type="entry name" value="F-box-like_dom_sf"/>
</dbReference>
<dbReference type="Gramene" id="KOM51482">
    <property type="protein sequence ID" value="KOM51482"/>
    <property type="gene ID" value="LR48_Vigan09g014100"/>
</dbReference>
<evidence type="ECO:0000259" key="2">
    <source>
        <dbReference type="Pfam" id="PF25372"/>
    </source>
</evidence>
<dbReference type="CDD" id="cd22159">
    <property type="entry name" value="F-box_AtTIR1-like"/>
    <property type="match status" value="1"/>
</dbReference>
<dbReference type="PANTHER" id="PTHR13318">
    <property type="entry name" value="PARTNER OF PAIRED, ISOFORM B-RELATED"/>
    <property type="match status" value="1"/>
</dbReference>
<dbReference type="InterPro" id="IPR057207">
    <property type="entry name" value="FBXL15_LRR"/>
</dbReference>
<accession>A0A0L9V9C8</accession>
<feature type="domain" description="F-box" evidence="1">
    <location>
        <begin position="20"/>
        <end position="51"/>
    </location>
</feature>
<name>A0A0L9V9C8_PHAAN</name>
<dbReference type="SUPFAM" id="SSF52047">
    <property type="entry name" value="RNI-like"/>
    <property type="match status" value="1"/>
</dbReference>
<gene>
    <name evidence="3" type="ORF">LR48_Vigan09g014100</name>
</gene>
<evidence type="ECO:0000313" key="4">
    <source>
        <dbReference type="Proteomes" id="UP000053144"/>
    </source>
</evidence>
<dbReference type="GO" id="GO:0031146">
    <property type="term" value="P:SCF-dependent proteasomal ubiquitin-dependent protein catabolic process"/>
    <property type="evidence" value="ECO:0007669"/>
    <property type="project" value="TreeGrafter"/>
</dbReference>
<evidence type="ECO:0000313" key="3">
    <source>
        <dbReference type="EMBL" id="KOM51482.1"/>
    </source>
</evidence>
<dbReference type="InterPro" id="IPR001810">
    <property type="entry name" value="F-box_dom"/>
</dbReference>
<dbReference type="Proteomes" id="UP000053144">
    <property type="component" value="Chromosome 9"/>
</dbReference>
<dbReference type="OrthoDB" id="550575at2759"/>